<protein>
    <submittedName>
        <fullName evidence="1">PqqD family protein</fullName>
    </submittedName>
</protein>
<name>A0A8J6THF4_9BACT</name>
<dbReference type="InterPro" id="IPR041881">
    <property type="entry name" value="PqqD_sf"/>
</dbReference>
<comment type="caution">
    <text evidence="1">The sequence shown here is derived from an EMBL/GenBank/DDBJ whole genome shotgun (WGS) entry which is preliminary data.</text>
</comment>
<proteinExistence type="predicted"/>
<gene>
    <name evidence="1" type="ORF">H8E23_10285</name>
</gene>
<evidence type="ECO:0000313" key="2">
    <source>
        <dbReference type="Proteomes" id="UP000603434"/>
    </source>
</evidence>
<dbReference type="Pfam" id="PF05402">
    <property type="entry name" value="PqqD"/>
    <property type="match status" value="1"/>
</dbReference>
<dbReference type="AlphaFoldDB" id="A0A8J6THF4"/>
<dbReference type="EMBL" id="JACNJH010000151">
    <property type="protein sequence ID" value="MBC8361775.1"/>
    <property type="molecule type" value="Genomic_DNA"/>
</dbReference>
<organism evidence="1 2">
    <name type="scientific">Candidatus Desulfatibia profunda</name>
    <dbReference type="NCBI Taxonomy" id="2841695"/>
    <lineage>
        <taxon>Bacteria</taxon>
        <taxon>Pseudomonadati</taxon>
        <taxon>Thermodesulfobacteriota</taxon>
        <taxon>Desulfobacteria</taxon>
        <taxon>Desulfobacterales</taxon>
        <taxon>Desulfobacterales incertae sedis</taxon>
        <taxon>Candidatus Desulfatibia</taxon>
    </lineage>
</organism>
<evidence type="ECO:0000313" key="1">
    <source>
        <dbReference type="EMBL" id="MBC8361775.1"/>
    </source>
</evidence>
<dbReference type="Proteomes" id="UP000603434">
    <property type="component" value="Unassembled WGS sequence"/>
</dbReference>
<sequence>MNSAKRYIKNNNIVFREEDDGAFLFDPDTGNLKYLNKSAKETFLMIDGQNDSSQITNRLLKLYPDEDSEQVRNDVESFLQELLSNNFVFHTGGN</sequence>
<reference evidence="1 2" key="1">
    <citation type="submission" date="2020-08" db="EMBL/GenBank/DDBJ databases">
        <title>Bridging the membrane lipid divide: bacteria of the FCB group superphylum have the potential to synthesize archaeal ether lipids.</title>
        <authorList>
            <person name="Villanueva L."/>
            <person name="Von Meijenfeldt F.A.B."/>
            <person name="Westbye A.B."/>
            <person name="Yadav S."/>
            <person name="Hopmans E.C."/>
            <person name="Dutilh B.E."/>
            <person name="Sinninghe Damste J.S."/>
        </authorList>
    </citation>
    <scope>NUCLEOTIDE SEQUENCE [LARGE SCALE GENOMIC DNA]</scope>
    <source>
        <strain evidence="1">NIOZ-UU30</strain>
    </source>
</reference>
<accession>A0A8J6THF4</accession>
<dbReference type="Gene3D" id="1.10.10.1150">
    <property type="entry name" value="Coenzyme PQQ synthesis protein D (PqqD)"/>
    <property type="match status" value="1"/>
</dbReference>
<dbReference type="InterPro" id="IPR008792">
    <property type="entry name" value="PQQD"/>
</dbReference>